<evidence type="ECO:0000256" key="2">
    <source>
        <dbReference type="PROSITE-ProRule" id="PRU00703"/>
    </source>
</evidence>
<keyword evidence="3" id="KW-0472">Membrane</keyword>
<keyword evidence="1 2" id="KW-0129">CBS domain</keyword>
<proteinExistence type="predicted"/>
<dbReference type="OrthoDB" id="9807125at2"/>
<dbReference type="InterPro" id="IPR000644">
    <property type="entry name" value="CBS_dom"/>
</dbReference>
<evidence type="ECO:0000313" key="6">
    <source>
        <dbReference type="Proteomes" id="UP000027866"/>
    </source>
</evidence>
<dbReference type="InterPro" id="IPR044725">
    <property type="entry name" value="CBSX3_CBS_dom"/>
</dbReference>
<reference evidence="5 6" key="1">
    <citation type="submission" date="2014-04" db="EMBL/GenBank/DDBJ databases">
        <title>A comprehensive comparison of genomes of Erythrobacter spp. Strains.</title>
        <authorList>
            <person name="Zheng Q."/>
        </authorList>
    </citation>
    <scope>NUCLEOTIDE SEQUENCE [LARGE SCALE GENOMIC DNA]</scope>
    <source>
        <strain evidence="5 6">DSM 8509</strain>
    </source>
</reference>
<dbReference type="SMART" id="SM00116">
    <property type="entry name" value="CBS"/>
    <property type="match status" value="2"/>
</dbReference>
<evidence type="ECO:0000256" key="1">
    <source>
        <dbReference type="ARBA" id="ARBA00023122"/>
    </source>
</evidence>
<dbReference type="AlphaFoldDB" id="A0A074M8Y2"/>
<keyword evidence="3" id="KW-1133">Transmembrane helix</keyword>
<dbReference type="SUPFAM" id="SSF54631">
    <property type="entry name" value="CBS-domain pair"/>
    <property type="match status" value="1"/>
</dbReference>
<feature type="domain" description="CBS" evidence="4">
    <location>
        <begin position="10"/>
        <end position="68"/>
    </location>
</feature>
<feature type="domain" description="CBS" evidence="4">
    <location>
        <begin position="77"/>
        <end position="133"/>
    </location>
</feature>
<organism evidence="5 6">
    <name type="scientific">Erythrobacter litoralis</name>
    <dbReference type="NCBI Taxonomy" id="39960"/>
    <lineage>
        <taxon>Bacteria</taxon>
        <taxon>Pseudomonadati</taxon>
        <taxon>Pseudomonadota</taxon>
        <taxon>Alphaproteobacteria</taxon>
        <taxon>Sphingomonadales</taxon>
        <taxon>Erythrobacteraceae</taxon>
        <taxon>Erythrobacter/Porphyrobacter group</taxon>
        <taxon>Erythrobacter</taxon>
    </lineage>
</organism>
<dbReference type="EMBL" id="JMIX01000013">
    <property type="protein sequence ID" value="KEO89879.1"/>
    <property type="molecule type" value="Genomic_DNA"/>
</dbReference>
<dbReference type="KEGG" id="elq:Ga0102493_111734"/>
<dbReference type="Pfam" id="PF00571">
    <property type="entry name" value="CBS"/>
    <property type="match status" value="2"/>
</dbReference>
<evidence type="ECO:0000256" key="3">
    <source>
        <dbReference type="SAM" id="Phobius"/>
    </source>
</evidence>
<dbReference type="CDD" id="cd04623">
    <property type="entry name" value="CBS_pair_bac_euk"/>
    <property type="match status" value="1"/>
</dbReference>
<dbReference type="InterPro" id="IPR051257">
    <property type="entry name" value="Diverse_CBS-Domain"/>
</dbReference>
<evidence type="ECO:0000259" key="4">
    <source>
        <dbReference type="PROSITE" id="PS51371"/>
    </source>
</evidence>
<keyword evidence="6" id="KW-1185">Reference proteome</keyword>
<name>A0A074M8Y2_9SPHN</name>
<dbReference type="PROSITE" id="PS51371">
    <property type="entry name" value="CBS"/>
    <property type="match status" value="2"/>
</dbReference>
<keyword evidence="3" id="KW-0812">Transmembrane</keyword>
<dbReference type="Gene3D" id="3.10.580.10">
    <property type="entry name" value="CBS-domain"/>
    <property type="match status" value="1"/>
</dbReference>
<dbReference type="PATRIC" id="fig|39960.10.peg.819"/>
<dbReference type="Proteomes" id="UP000027866">
    <property type="component" value="Unassembled WGS sequence"/>
</dbReference>
<accession>A0A074M8Y2</accession>
<evidence type="ECO:0000313" key="5">
    <source>
        <dbReference type="EMBL" id="KEO89879.1"/>
    </source>
</evidence>
<dbReference type="PANTHER" id="PTHR43080:SF2">
    <property type="entry name" value="CBS DOMAIN-CONTAINING PROTEIN"/>
    <property type="match status" value="1"/>
</dbReference>
<dbReference type="RefSeq" id="WP_034906055.1">
    <property type="nucleotide sequence ID" value="NZ_CP017057.1"/>
</dbReference>
<sequence length="172" mass="19282">MKIADRKEFASKAPPLTVPPETMVYDAVTQMAEKNFGSVIVTDGDRRVLGVMTERDIFRRVIGASRDPKTTPVSEVMTTEVRMAHKDDNVLDWLQVMSNERFRRLPVVDEDNRLVAVMSQGDFVSYTWPQLLTQFSQMAQATLTPAFNPLMIVFGGLVYAVLVVLIVVAFIG</sequence>
<comment type="caution">
    <text evidence="5">The sequence shown here is derived from an EMBL/GenBank/DDBJ whole genome shotgun (WGS) entry which is preliminary data.</text>
</comment>
<dbReference type="InterPro" id="IPR046342">
    <property type="entry name" value="CBS_dom_sf"/>
</dbReference>
<gene>
    <name evidence="5" type="ORF">EH32_02520</name>
</gene>
<dbReference type="PANTHER" id="PTHR43080">
    <property type="entry name" value="CBS DOMAIN-CONTAINING PROTEIN CBSX3, MITOCHONDRIAL"/>
    <property type="match status" value="1"/>
</dbReference>
<protein>
    <submittedName>
        <fullName evidence="5">Signal transduction protein</fullName>
    </submittedName>
</protein>
<feature type="transmembrane region" description="Helical" evidence="3">
    <location>
        <begin position="150"/>
        <end position="171"/>
    </location>
</feature>